<evidence type="ECO:0000313" key="1">
    <source>
        <dbReference type="EMBL" id="KAA8549687.1"/>
    </source>
</evidence>
<proteinExistence type="predicted"/>
<evidence type="ECO:0000313" key="2">
    <source>
        <dbReference type="Proteomes" id="UP000325577"/>
    </source>
</evidence>
<sequence>MVERDEEVYNVILISAARRLLVSYSNFQLSCELGAWQNIIPLLVGMFHLSTRNDHVEMVFDEIKRMSQSTCFC</sequence>
<dbReference type="Proteomes" id="UP000325577">
    <property type="component" value="Linkage Group LG0"/>
</dbReference>
<dbReference type="AlphaFoldDB" id="A0A5J5C723"/>
<protein>
    <submittedName>
        <fullName evidence="1">Uncharacterized protein</fullName>
    </submittedName>
</protein>
<organism evidence="1 2">
    <name type="scientific">Nyssa sinensis</name>
    <dbReference type="NCBI Taxonomy" id="561372"/>
    <lineage>
        <taxon>Eukaryota</taxon>
        <taxon>Viridiplantae</taxon>
        <taxon>Streptophyta</taxon>
        <taxon>Embryophyta</taxon>
        <taxon>Tracheophyta</taxon>
        <taxon>Spermatophyta</taxon>
        <taxon>Magnoliopsida</taxon>
        <taxon>eudicotyledons</taxon>
        <taxon>Gunneridae</taxon>
        <taxon>Pentapetalae</taxon>
        <taxon>asterids</taxon>
        <taxon>Cornales</taxon>
        <taxon>Nyssaceae</taxon>
        <taxon>Nyssa</taxon>
    </lineage>
</organism>
<name>A0A5J5C723_9ASTE</name>
<accession>A0A5J5C723</accession>
<dbReference type="EMBL" id="CM018031">
    <property type="protein sequence ID" value="KAA8549687.1"/>
    <property type="molecule type" value="Genomic_DNA"/>
</dbReference>
<reference evidence="1 2" key="1">
    <citation type="submission" date="2019-09" db="EMBL/GenBank/DDBJ databases">
        <title>A chromosome-level genome assembly of the Chinese tupelo Nyssa sinensis.</title>
        <authorList>
            <person name="Yang X."/>
            <person name="Kang M."/>
            <person name="Yang Y."/>
            <person name="Xiong H."/>
            <person name="Wang M."/>
            <person name="Zhang Z."/>
            <person name="Wang Z."/>
            <person name="Wu H."/>
            <person name="Ma T."/>
            <person name="Liu J."/>
            <person name="Xi Z."/>
        </authorList>
    </citation>
    <scope>NUCLEOTIDE SEQUENCE [LARGE SCALE GENOMIC DNA]</scope>
    <source>
        <strain evidence="1">J267</strain>
        <tissue evidence="1">Leaf</tissue>
    </source>
</reference>
<keyword evidence="2" id="KW-1185">Reference proteome</keyword>
<gene>
    <name evidence="1" type="ORF">F0562_001295</name>
</gene>